<reference evidence="2" key="1">
    <citation type="journal article" date="2015" name="Genome Announc.">
        <title>Draft genome sequence of the fungus Penicillium brasilianum MG11.</title>
        <authorList>
            <person name="Horn F."/>
            <person name="Linde J."/>
            <person name="Mattern D.J."/>
            <person name="Walther G."/>
            <person name="Guthke R."/>
            <person name="Brakhage A.A."/>
            <person name="Valiante V."/>
        </authorList>
    </citation>
    <scope>NUCLEOTIDE SEQUENCE [LARGE SCALE GENOMIC DNA]</scope>
    <source>
        <strain evidence="2">MG11</strain>
    </source>
</reference>
<dbReference type="Proteomes" id="UP000042958">
    <property type="component" value="Unassembled WGS sequence"/>
</dbReference>
<evidence type="ECO:0000313" key="2">
    <source>
        <dbReference type="Proteomes" id="UP000042958"/>
    </source>
</evidence>
<sequence length="83" mass="9144">MEHTDIYSAYCIDVLYGIPNFRFDLCSLDFLCSYPQGLDHLQNAVAARVSGLSMTDLMIGATVCQSMRMDYTVGTHPAVIGAF</sequence>
<dbReference type="EMBL" id="CDHK01000005">
    <property type="protein sequence ID" value="CEJ57852.1"/>
    <property type="molecule type" value="Genomic_DNA"/>
</dbReference>
<accession>A0A0F7TS48</accession>
<dbReference type="AlphaFoldDB" id="A0A0F7TS48"/>
<keyword evidence="2" id="KW-1185">Reference proteome</keyword>
<protein>
    <submittedName>
        <fullName evidence="1">Uncharacterized protein</fullName>
    </submittedName>
</protein>
<organism evidence="1 2">
    <name type="scientific">Penicillium brasilianum</name>
    <dbReference type="NCBI Taxonomy" id="104259"/>
    <lineage>
        <taxon>Eukaryota</taxon>
        <taxon>Fungi</taxon>
        <taxon>Dikarya</taxon>
        <taxon>Ascomycota</taxon>
        <taxon>Pezizomycotina</taxon>
        <taxon>Eurotiomycetes</taxon>
        <taxon>Eurotiomycetidae</taxon>
        <taxon>Eurotiales</taxon>
        <taxon>Aspergillaceae</taxon>
        <taxon>Penicillium</taxon>
    </lineage>
</organism>
<name>A0A0F7TS48_PENBI</name>
<gene>
    <name evidence="1" type="ORF">PMG11_06530</name>
</gene>
<proteinExistence type="predicted"/>
<evidence type="ECO:0000313" key="1">
    <source>
        <dbReference type="EMBL" id="CEJ57852.1"/>
    </source>
</evidence>